<dbReference type="Gene3D" id="3.30.2130.10">
    <property type="entry name" value="VC0802-like"/>
    <property type="match status" value="1"/>
</dbReference>
<evidence type="ECO:0008006" key="2">
    <source>
        <dbReference type="Google" id="ProtNLM"/>
    </source>
</evidence>
<protein>
    <recommendedName>
        <fullName evidence="2">ACT domain-containing protein</fullName>
    </recommendedName>
</protein>
<accession>A0A6C0BN86</accession>
<name>A0A6C0BN86_9ZZZZ</name>
<dbReference type="AlphaFoldDB" id="A0A6C0BN86"/>
<evidence type="ECO:0000313" key="1">
    <source>
        <dbReference type="EMBL" id="QHS92868.1"/>
    </source>
</evidence>
<organism evidence="1">
    <name type="scientific">viral metagenome</name>
    <dbReference type="NCBI Taxonomy" id="1070528"/>
    <lineage>
        <taxon>unclassified sequences</taxon>
        <taxon>metagenomes</taxon>
        <taxon>organismal metagenomes</taxon>
    </lineage>
</organism>
<reference evidence="1" key="1">
    <citation type="journal article" date="2020" name="Nature">
        <title>Giant virus diversity and host interactions through global metagenomics.</title>
        <authorList>
            <person name="Schulz F."/>
            <person name="Roux S."/>
            <person name="Paez-Espino D."/>
            <person name="Jungbluth S."/>
            <person name="Walsh D.A."/>
            <person name="Denef V.J."/>
            <person name="McMahon K.D."/>
            <person name="Konstantinidis K.T."/>
            <person name="Eloe-Fadrosh E.A."/>
            <person name="Kyrpides N.C."/>
            <person name="Woyke T."/>
        </authorList>
    </citation>
    <scope>NUCLEOTIDE SEQUENCE</scope>
    <source>
        <strain evidence="1">GVMAG-M-3300017651-5</strain>
    </source>
</reference>
<dbReference type="EMBL" id="MN739193">
    <property type="protein sequence ID" value="QHS92868.1"/>
    <property type="molecule type" value="Genomic_DNA"/>
</dbReference>
<proteinExistence type="predicted"/>
<sequence length="189" mass="21495">MSDFTDIVTLIQFTVETNEDCLVRLLQLLTERGVNIRAYMEILVDCRRIIKFIPNIPGEEQGLAALTITREVLRFLGLHYTEQAVISVGIPNLPGQLARISSLFLGKVQVRASYIDETLDQIYEVNNLNLAIQILLNASTQIPFEPQCCVFPVQPCCCVPVHPTNHCYQPRKEDKCCNKRKKHKKHKGC</sequence>